<feature type="compositionally biased region" description="Pro residues" evidence="1">
    <location>
        <begin position="290"/>
        <end position="299"/>
    </location>
</feature>
<feature type="compositionally biased region" description="Pro residues" evidence="1">
    <location>
        <begin position="227"/>
        <end position="248"/>
    </location>
</feature>
<comment type="caution">
    <text evidence="2">The sequence shown here is derived from an EMBL/GenBank/DDBJ whole genome shotgun (WGS) entry which is preliminary data.</text>
</comment>
<gene>
    <name evidence="2" type="ORF">GO988_18915</name>
</gene>
<organism evidence="2 3">
    <name type="scientific">Hymenobacter ginkgonis</name>
    <dbReference type="NCBI Taxonomy" id="2682976"/>
    <lineage>
        <taxon>Bacteria</taxon>
        <taxon>Pseudomonadati</taxon>
        <taxon>Bacteroidota</taxon>
        <taxon>Cytophagia</taxon>
        <taxon>Cytophagales</taxon>
        <taxon>Hymenobacteraceae</taxon>
        <taxon>Hymenobacter</taxon>
    </lineage>
</organism>
<protein>
    <submittedName>
        <fullName evidence="2">Uncharacterized protein</fullName>
    </submittedName>
</protein>
<reference evidence="2 3" key="1">
    <citation type="submission" date="2019-12" db="EMBL/GenBank/DDBJ databases">
        <title>Hymenobacter sp. HMF4947 Genome sequencing and assembly.</title>
        <authorList>
            <person name="Kang H."/>
            <person name="Cha I."/>
            <person name="Kim H."/>
            <person name="Joh K."/>
        </authorList>
    </citation>
    <scope>NUCLEOTIDE SEQUENCE [LARGE SCALE GENOMIC DNA]</scope>
    <source>
        <strain evidence="2 3">HMF4947</strain>
    </source>
</reference>
<dbReference type="AlphaFoldDB" id="A0A7K1TJ17"/>
<accession>A0A7K1TJ17</accession>
<feature type="compositionally biased region" description="Pro residues" evidence="1">
    <location>
        <begin position="256"/>
        <end position="267"/>
    </location>
</feature>
<evidence type="ECO:0000256" key="1">
    <source>
        <dbReference type="SAM" id="MobiDB-lite"/>
    </source>
</evidence>
<evidence type="ECO:0000313" key="2">
    <source>
        <dbReference type="EMBL" id="MVN78407.1"/>
    </source>
</evidence>
<sequence length="429" mass="46202">MQDKYSLAKCEQYGRRLATRLSQQFFGPQPDATLDGPALLKFTPIKQVNLLLVRQLLGRWQQEAEQLRSPYFNFEAAPVRAALTQFMNVLSRHIRLDRAALEPLLAQAAADTLLLSTDPAAAFERLLLPTPELGAAPAVYDPDEVIALPYLREHLRYLDQSRPFFEGFVDSLPGGNAPLSREFLRQRFDLYLTAHAKGLPPLDKLVAEFSALLPLTEADLWGDGPAKPAPEPPKPAPQPAPAPAPAAPAPVLSAPAPAPSPAVPAPAPSIAKPEPSTATTAPSPTTQAPSPAPPTPSPMPLSAGSEPLAEAPLYEKLKATQPTASPLAETLRGAAHAGAATSLAERGAPKVGSLREAISINQRFSFINELFNGENTEYHAAIQHLDSLPTAEDAFAYVREELSTSHDWSRKEEHVAKLLKLIERKFAGA</sequence>
<dbReference type="RefSeq" id="WP_157568494.1">
    <property type="nucleotide sequence ID" value="NZ_WQKZ01000005.1"/>
</dbReference>
<evidence type="ECO:0000313" key="3">
    <source>
        <dbReference type="Proteomes" id="UP000441336"/>
    </source>
</evidence>
<feature type="compositionally biased region" description="Low complexity" evidence="1">
    <location>
        <begin position="268"/>
        <end position="289"/>
    </location>
</feature>
<keyword evidence="3" id="KW-1185">Reference proteome</keyword>
<name>A0A7K1TJ17_9BACT</name>
<proteinExistence type="predicted"/>
<dbReference type="Proteomes" id="UP000441336">
    <property type="component" value="Unassembled WGS sequence"/>
</dbReference>
<dbReference type="PRINTS" id="PR01217">
    <property type="entry name" value="PRICHEXTENSN"/>
</dbReference>
<feature type="region of interest" description="Disordered" evidence="1">
    <location>
        <begin position="222"/>
        <end position="306"/>
    </location>
</feature>
<dbReference type="EMBL" id="WQKZ01000005">
    <property type="protein sequence ID" value="MVN78407.1"/>
    <property type="molecule type" value="Genomic_DNA"/>
</dbReference>